<sequence length="494" mass="55438">MDRRSWLWRRKSSEKSPSGETESSGSLSSHSERFSDDQTPSNHNIHSPEVTSKGTQGDELDSSVRTLSEKISANSPEITSKATQGDEFDDSVRALSEKLSKALLNIRAKEDLVKQHAKVAEEAVSGWEKAENEVLVVKQQNDSLIRKNSLLEERVIHLDGALKECLRQLRQARDYQEENICEAVAKKSLEWESKRSELEAKIEAAERENSILNLKLLSKSEELKLSTNERDLSTHSAETASKQNLDSIRKVSKLESECRRLKAEACRGSVTASSVYVESFADSQSDNDSCKMSGVLGRSSLIVPSVEIDLMDDFLEMERLASLPDINGGSNNGTRVEFGRDEMEAMISLTNKLEENLGKVTAEKVGLEIALSECRVRLKASRDQIKKTEVDLAELKTEVALANEAKRVVQKEFERTKVKLENSNKLLDNAKANLGQFQDRLTKSNEAKIRVEVQLEEVEVQLEAKELELEALRSSNCTLEKEIEEEKKIFYGNC</sequence>
<dbReference type="Proteomes" id="UP000030748">
    <property type="component" value="Unassembled WGS sequence"/>
</dbReference>
<feature type="compositionally biased region" description="Polar residues" evidence="4">
    <location>
        <begin position="37"/>
        <end position="55"/>
    </location>
</feature>
<evidence type="ECO:0000313" key="6">
    <source>
        <dbReference type="Proteomes" id="UP000030748"/>
    </source>
</evidence>
<evidence type="ECO:0000313" key="5">
    <source>
        <dbReference type="EMBL" id="EYU31231.1"/>
    </source>
</evidence>
<feature type="region of interest" description="Disordered" evidence="4">
    <location>
        <begin position="1"/>
        <end position="85"/>
    </location>
</feature>
<keyword evidence="2 3" id="KW-0175">Coiled coil</keyword>
<accession>A0A022QTI0</accession>
<dbReference type="PANTHER" id="PTHR31580:SF49">
    <property type="entry name" value="FILAMENT-LIKE PLANT PROTEIN 3"/>
    <property type="match status" value="1"/>
</dbReference>
<organism evidence="5 6">
    <name type="scientific">Erythranthe guttata</name>
    <name type="common">Yellow monkey flower</name>
    <name type="synonym">Mimulus guttatus</name>
    <dbReference type="NCBI Taxonomy" id="4155"/>
    <lineage>
        <taxon>Eukaryota</taxon>
        <taxon>Viridiplantae</taxon>
        <taxon>Streptophyta</taxon>
        <taxon>Embryophyta</taxon>
        <taxon>Tracheophyta</taxon>
        <taxon>Spermatophyta</taxon>
        <taxon>Magnoliopsida</taxon>
        <taxon>eudicotyledons</taxon>
        <taxon>Gunneridae</taxon>
        <taxon>Pentapetalae</taxon>
        <taxon>asterids</taxon>
        <taxon>lamiids</taxon>
        <taxon>Lamiales</taxon>
        <taxon>Phrymaceae</taxon>
        <taxon>Erythranthe</taxon>
    </lineage>
</organism>
<dbReference type="PANTHER" id="PTHR31580">
    <property type="entry name" value="FILAMENT-LIKE PLANT PROTEIN 4"/>
    <property type="match status" value="1"/>
</dbReference>
<dbReference type="InterPro" id="IPR008587">
    <property type="entry name" value="FPP_plant"/>
</dbReference>
<feature type="compositionally biased region" description="Low complexity" evidence="4">
    <location>
        <begin position="15"/>
        <end position="29"/>
    </location>
</feature>
<keyword evidence="6" id="KW-1185">Reference proteome</keyword>
<dbReference type="EMBL" id="KI631011">
    <property type="protein sequence ID" value="EYU31231.1"/>
    <property type="molecule type" value="Genomic_DNA"/>
</dbReference>
<dbReference type="Pfam" id="PF05911">
    <property type="entry name" value="FPP"/>
    <property type="match status" value="1"/>
</dbReference>
<feature type="compositionally biased region" description="Basic residues" evidence="4">
    <location>
        <begin position="1"/>
        <end position="12"/>
    </location>
</feature>
<protein>
    <recommendedName>
        <fullName evidence="7">Filament-like plant protein</fullName>
    </recommendedName>
</protein>
<evidence type="ECO:0000256" key="3">
    <source>
        <dbReference type="SAM" id="Coils"/>
    </source>
</evidence>
<evidence type="ECO:0000256" key="1">
    <source>
        <dbReference type="ARBA" id="ARBA00005921"/>
    </source>
</evidence>
<dbReference type="AlphaFoldDB" id="A0A022QTI0"/>
<gene>
    <name evidence="5" type="ORF">MIMGU_mgv1a022616mg</name>
</gene>
<evidence type="ECO:0008006" key="7">
    <source>
        <dbReference type="Google" id="ProtNLM"/>
    </source>
</evidence>
<evidence type="ECO:0000256" key="4">
    <source>
        <dbReference type="SAM" id="MobiDB-lite"/>
    </source>
</evidence>
<feature type="non-terminal residue" evidence="5">
    <location>
        <position position="494"/>
    </location>
</feature>
<reference evidence="5 6" key="1">
    <citation type="journal article" date="2013" name="Proc. Natl. Acad. Sci. U.S.A.">
        <title>Fine-scale variation in meiotic recombination in Mimulus inferred from population shotgun sequencing.</title>
        <authorList>
            <person name="Hellsten U."/>
            <person name="Wright K.M."/>
            <person name="Jenkins J."/>
            <person name="Shu S."/>
            <person name="Yuan Y."/>
            <person name="Wessler S.R."/>
            <person name="Schmutz J."/>
            <person name="Willis J.H."/>
            <person name="Rokhsar D.S."/>
        </authorList>
    </citation>
    <scope>NUCLEOTIDE SEQUENCE [LARGE SCALE GENOMIC DNA]</scope>
    <source>
        <strain evidence="6">cv. DUN x IM62</strain>
    </source>
</reference>
<feature type="coiled-coil region" evidence="3">
    <location>
        <begin position="188"/>
        <end position="264"/>
    </location>
</feature>
<feature type="compositionally biased region" description="Polar residues" evidence="4">
    <location>
        <begin position="63"/>
        <end position="83"/>
    </location>
</feature>
<evidence type="ECO:0000256" key="2">
    <source>
        <dbReference type="ARBA" id="ARBA00023054"/>
    </source>
</evidence>
<name>A0A022QTI0_ERYGU</name>
<comment type="similarity">
    <text evidence="1">Belongs to the FPP family.</text>
</comment>
<feature type="coiled-coil region" evidence="3">
    <location>
        <begin position="378"/>
        <end position="475"/>
    </location>
</feature>
<dbReference type="SUPFAM" id="SSF57997">
    <property type="entry name" value="Tropomyosin"/>
    <property type="match status" value="1"/>
</dbReference>
<dbReference type="STRING" id="4155.A0A022QTI0"/>
<proteinExistence type="inferred from homology"/>